<dbReference type="PANTHER" id="PTHR38600:SF1">
    <property type="entry name" value="TRANSCRIPTIONAL REGULATORY PROTEIN"/>
    <property type="match status" value="1"/>
</dbReference>
<dbReference type="EMBL" id="JACHJC010000001">
    <property type="protein sequence ID" value="MBB5113264.1"/>
    <property type="molecule type" value="Genomic_DNA"/>
</dbReference>
<evidence type="ECO:0000259" key="1">
    <source>
        <dbReference type="SMART" id="SM00418"/>
    </source>
</evidence>
<feature type="domain" description="HTH arsR-type" evidence="1">
    <location>
        <begin position="13"/>
        <end position="103"/>
    </location>
</feature>
<dbReference type="Gene3D" id="1.10.10.10">
    <property type="entry name" value="Winged helix-like DNA-binding domain superfamily/Winged helix DNA-binding domain"/>
    <property type="match status" value="1"/>
</dbReference>
<dbReference type="SMART" id="SM00418">
    <property type="entry name" value="HTH_ARSR"/>
    <property type="match status" value="1"/>
</dbReference>
<dbReference type="RefSeq" id="WP_184684862.1">
    <property type="nucleotide sequence ID" value="NZ_JACHJC010000001.1"/>
</dbReference>
<protein>
    <submittedName>
        <fullName evidence="2">Transcriptional regulator</fullName>
    </submittedName>
</protein>
<dbReference type="InterPro" id="IPR011991">
    <property type="entry name" value="ArsR-like_HTH"/>
</dbReference>
<dbReference type="SUPFAM" id="SSF46785">
    <property type="entry name" value="Winged helix' DNA-binding domain"/>
    <property type="match status" value="1"/>
</dbReference>
<evidence type="ECO:0000313" key="2">
    <source>
        <dbReference type="EMBL" id="MBB5113264.1"/>
    </source>
</evidence>
<proteinExistence type="predicted"/>
<dbReference type="Pfam" id="PF12840">
    <property type="entry name" value="HTH_20"/>
    <property type="match status" value="1"/>
</dbReference>
<sequence length="112" mass="12260">MDGSPLTEVSLLGVLSALGNPHRMRIVARLAEGRDYVSRLAREVGISRPLLHMHLQRLETAGLIVGTLELGEDGKAMKYFELVPFDLVLSPPVVARAVGSRDESEPERGESR</sequence>
<dbReference type="InterPro" id="IPR036388">
    <property type="entry name" value="WH-like_DNA-bd_sf"/>
</dbReference>
<keyword evidence="3" id="KW-1185">Reference proteome</keyword>
<organism evidence="2 3">
    <name type="scientific">Micromonospora echinospora</name>
    <name type="common">Micromonospora purpurea</name>
    <dbReference type="NCBI Taxonomy" id="1877"/>
    <lineage>
        <taxon>Bacteria</taxon>
        <taxon>Bacillati</taxon>
        <taxon>Actinomycetota</taxon>
        <taxon>Actinomycetes</taxon>
        <taxon>Micromonosporales</taxon>
        <taxon>Micromonosporaceae</taxon>
        <taxon>Micromonospora</taxon>
    </lineage>
</organism>
<dbReference type="InterPro" id="IPR036390">
    <property type="entry name" value="WH_DNA-bd_sf"/>
</dbReference>
<gene>
    <name evidence="2" type="ORF">FHU28_003103</name>
</gene>
<comment type="caution">
    <text evidence="2">The sequence shown here is derived from an EMBL/GenBank/DDBJ whole genome shotgun (WGS) entry which is preliminary data.</text>
</comment>
<dbReference type="CDD" id="cd00090">
    <property type="entry name" value="HTH_ARSR"/>
    <property type="match status" value="1"/>
</dbReference>
<dbReference type="PANTHER" id="PTHR38600">
    <property type="entry name" value="TRANSCRIPTIONAL REGULATORY PROTEIN"/>
    <property type="match status" value="1"/>
</dbReference>
<dbReference type="GeneID" id="300293671"/>
<accession>A0ABR6MD06</accession>
<dbReference type="Proteomes" id="UP000618986">
    <property type="component" value="Unassembled WGS sequence"/>
</dbReference>
<name>A0ABR6MD06_MICEC</name>
<evidence type="ECO:0000313" key="3">
    <source>
        <dbReference type="Proteomes" id="UP000618986"/>
    </source>
</evidence>
<reference evidence="2 3" key="1">
    <citation type="submission" date="2020-08" db="EMBL/GenBank/DDBJ databases">
        <title>Sequencing the genomes of 1000 actinobacteria strains.</title>
        <authorList>
            <person name="Klenk H.-P."/>
        </authorList>
    </citation>
    <scope>NUCLEOTIDE SEQUENCE [LARGE SCALE GENOMIC DNA]</scope>
    <source>
        <strain evidence="2 3">DSM 43036</strain>
    </source>
</reference>
<dbReference type="InterPro" id="IPR001845">
    <property type="entry name" value="HTH_ArsR_DNA-bd_dom"/>
</dbReference>